<accession>A0A5B6TBT4</accession>
<dbReference type="EMBL" id="VKKY01000003">
    <property type="protein sequence ID" value="KAA3436411.1"/>
    <property type="molecule type" value="Genomic_DNA"/>
</dbReference>
<dbReference type="AlphaFoldDB" id="A0A5B6TBT4"/>
<gene>
    <name evidence="1" type="ORF">FOA19_18635</name>
</gene>
<protein>
    <recommendedName>
        <fullName evidence="3">DUF937 domain-containing protein</fullName>
    </recommendedName>
</protein>
<reference evidence="1 2" key="1">
    <citation type="submission" date="2019-07" db="EMBL/GenBank/DDBJ databases">
        <title>Rufibacter sp. nov., isolated from lake sediment.</title>
        <authorList>
            <person name="Qu J.-H."/>
        </authorList>
    </citation>
    <scope>NUCLEOTIDE SEQUENCE [LARGE SCALE GENOMIC DNA]</scope>
    <source>
        <strain evidence="1 2">NBS58-1</strain>
    </source>
</reference>
<organism evidence="1 2">
    <name type="scientific">Rufibacter hautae</name>
    <dbReference type="NCBI Taxonomy" id="2595005"/>
    <lineage>
        <taxon>Bacteria</taxon>
        <taxon>Pseudomonadati</taxon>
        <taxon>Bacteroidota</taxon>
        <taxon>Cytophagia</taxon>
        <taxon>Cytophagales</taxon>
        <taxon>Hymenobacteraceae</taxon>
        <taxon>Rufibacter</taxon>
    </lineage>
</organism>
<dbReference type="Proteomes" id="UP000324133">
    <property type="component" value="Unassembled WGS sequence"/>
</dbReference>
<dbReference type="SUPFAM" id="SSF140804">
    <property type="entry name" value="YidB-like"/>
    <property type="match status" value="1"/>
</dbReference>
<dbReference type="OrthoDB" id="894219at2"/>
<evidence type="ECO:0008006" key="3">
    <source>
        <dbReference type="Google" id="ProtNLM"/>
    </source>
</evidence>
<dbReference type="InterPro" id="IPR027405">
    <property type="entry name" value="YidB-like"/>
</dbReference>
<keyword evidence="2" id="KW-1185">Reference proteome</keyword>
<sequence length="152" mass="15051">MFDQIVGLVKQQLGNNPQVAAAIPPGKEDAVHNEVAHQVTTGLASQLVTQGGIGGLLSMLQGGGTTAGNPVIASITHNVVSSLGSKFGLPPAATTAIAAALPGLLQKFTHKANDPNDHSITPSSITESLTGMLGKGGLGGLGNLGGLGGLFK</sequence>
<evidence type="ECO:0000313" key="1">
    <source>
        <dbReference type="EMBL" id="KAA3436411.1"/>
    </source>
</evidence>
<evidence type="ECO:0000313" key="2">
    <source>
        <dbReference type="Proteomes" id="UP000324133"/>
    </source>
</evidence>
<dbReference type="RefSeq" id="WP_149092353.1">
    <property type="nucleotide sequence ID" value="NZ_VKKY01000003.1"/>
</dbReference>
<proteinExistence type="predicted"/>
<comment type="caution">
    <text evidence="1">The sequence shown here is derived from an EMBL/GenBank/DDBJ whole genome shotgun (WGS) entry which is preliminary data.</text>
</comment>
<name>A0A5B6TBT4_9BACT</name>